<keyword evidence="1" id="KW-0472">Membrane</keyword>
<name>A0A1G5VKG6_9BACT</name>
<dbReference type="EMBL" id="FMXE01000004">
    <property type="protein sequence ID" value="SDA46401.1"/>
    <property type="molecule type" value="Genomic_DNA"/>
</dbReference>
<evidence type="ECO:0000313" key="3">
    <source>
        <dbReference type="Proteomes" id="UP000198756"/>
    </source>
</evidence>
<dbReference type="Proteomes" id="UP000198756">
    <property type="component" value="Unassembled WGS sequence"/>
</dbReference>
<keyword evidence="1" id="KW-0812">Transmembrane</keyword>
<protein>
    <submittedName>
        <fullName evidence="2">Uncharacterized protein</fullName>
    </submittedName>
</protein>
<accession>A0A1G5VKG6</accession>
<proteinExistence type="predicted"/>
<keyword evidence="3" id="KW-1185">Reference proteome</keyword>
<gene>
    <name evidence="2" type="ORF">SAMN03080617_00530</name>
</gene>
<organism evidence="2 3">
    <name type="scientific">Algoriphagus alkaliphilus</name>
    <dbReference type="NCBI Taxonomy" id="279824"/>
    <lineage>
        <taxon>Bacteria</taxon>
        <taxon>Pseudomonadati</taxon>
        <taxon>Bacteroidota</taxon>
        <taxon>Cytophagia</taxon>
        <taxon>Cytophagales</taxon>
        <taxon>Cyclobacteriaceae</taxon>
        <taxon>Algoriphagus</taxon>
    </lineage>
</organism>
<reference evidence="3" key="1">
    <citation type="submission" date="2016-10" db="EMBL/GenBank/DDBJ databases">
        <authorList>
            <person name="Varghese N."/>
            <person name="Submissions S."/>
        </authorList>
    </citation>
    <scope>NUCLEOTIDE SEQUENCE [LARGE SCALE GENOMIC DNA]</scope>
    <source>
        <strain evidence="3">DSM 22703</strain>
    </source>
</reference>
<evidence type="ECO:0000256" key="1">
    <source>
        <dbReference type="SAM" id="Phobius"/>
    </source>
</evidence>
<dbReference type="AlphaFoldDB" id="A0A1G5VKG6"/>
<evidence type="ECO:0000313" key="2">
    <source>
        <dbReference type="EMBL" id="SDA46401.1"/>
    </source>
</evidence>
<feature type="transmembrane region" description="Helical" evidence="1">
    <location>
        <begin position="48"/>
        <end position="70"/>
    </location>
</feature>
<sequence>MMEAIASFLILFIIYFLGILAIVQLAIRPMKRMVDNGDGTNKQWETNHLKILALSFLLSLITTTIAYLIFP</sequence>
<keyword evidence="1" id="KW-1133">Transmembrane helix</keyword>
<feature type="transmembrane region" description="Helical" evidence="1">
    <location>
        <begin position="6"/>
        <end position="27"/>
    </location>
</feature>